<keyword evidence="3" id="KW-0812">Transmembrane</keyword>
<dbReference type="PANTHER" id="PTHR48177">
    <property type="entry name" value="TRANSMEMBRANE PROTEIN 189"/>
    <property type="match status" value="1"/>
</dbReference>
<dbReference type="GO" id="GO:0016491">
    <property type="term" value="F:oxidoreductase activity"/>
    <property type="evidence" value="ECO:0007669"/>
    <property type="project" value="TreeGrafter"/>
</dbReference>
<name>A0A6H5HXN2_9HYME</name>
<dbReference type="UniPathway" id="UPA00199"/>
<protein>
    <recommendedName>
        <fullName evidence="7">Lipid desaturase domain-containing protein</fullName>
    </recommendedName>
</protein>
<dbReference type="EMBL" id="CADCXV010000413">
    <property type="protein sequence ID" value="CAB0030060.1"/>
    <property type="molecule type" value="Genomic_DNA"/>
</dbReference>
<keyword evidence="5" id="KW-0472">Membrane</keyword>
<keyword evidence="9" id="KW-1185">Reference proteome</keyword>
<dbReference type="GO" id="GO:0006631">
    <property type="term" value="P:fatty acid metabolic process"/>
    <property type="evidence" value="ECO:0007669"/>
    <property type="project" value="UniProtKB-UniPathway"/>
</dbReference>
<evidence type="ECO:0000313" key="8">
    <source>
        <dbReference type="EMBL" id="CAB0030060.1"/>
    </source>
</evidence>
<gene>
    <name evidence="8" type="ORF">TBRA_LOCUS2076</name>
</gene>
<dbReference type="Proteomes" id="UP000479190">
    <property type="component" value="Unassembled WGS sequence"/>
</dbReference>
<feature type="region of interest" description="Disordered" evidence="6">
    <location>
        <begin position="1"/>
        <end position="20"/>
    </location>
</feature>
<dbReference type="GO" id="GO:0016020">
    <property type="term" value="C:membrane"/>
    <property type="evidence" value="ECO:0007669"/>
    <property type="project" value="UniProtKB-SubCell"/>
</dbReference>
<accession>A0A6H5HXN2</accession>
<keyword evidence="4" id="KW-1133">Transmembrane helix</keyword>
<comment type="subcellular location">
    <subcellularLocation>
        <location evidence="1">Membrane</location>
        <topology evidence="1">Multi-pass membrane protein</topology>
    </subcellularLocation>
</comment>
<reference evidence="8 9" key="1">
    <citation type="submission" date="2020-02" db="EMBL/GenBank/DDBJ databases">
        <authorList>
            <person name="Ferguson B K."/>
        </authorList>
    </citation>
    <scope>NUCLEOTIDE SEQUENCE [LARGE SCALE GENOMIC DNA]</scope>
</reference>
<dbReference type="OrthoDB" id="5103at2759"/>
<proteinExistence type="inferred from homology"/>
<evidence type="ECO:0000256" key="1">
    <source>
        <dbReference type="ARBA" id="ARBA00004141"/>
    </source>
</evidence>
<evidence type="ECO:0000256" key="5">
    <source>
        <dbReference type="ARBA" id="ARBA00023136"/>
    </source>
</evidence>
<evidence type="ECO:0000256" key="2">
    <source>
        <dbReference type="ARBA" id="ARBA00007620"/>
    </source>
</evidence>
<evidence type="ECO:0000256" key="3">
    <source>
        <dbReference type="ARBA" id="ARBA00022692"/>
    </source>
</evidence>
<dbReference type="InterPro" id="IPR019547">
    <property type="entry name" value="Lipid_desat"/>
</dbReference>
<evidence type="ECO:0000256" key="4">
    <source>
        <dbReference type="ARBA" id="ARBA00022989"/>
    </source>
</evidence>
<dbReference type="InterPro" id="IPR052601">
    <property type="entry name" value="Plasmalogen_desaturase"/>
</dbReference>
<feature type="domain" description="Lipid desaturase" evidence="7">
    <location>
        <begin position="142"/>
        <end position="318"/>
    </location>
</feature>
<evidence type="ECO:0000259" key="7">
    <source>
        <dbReference type="Pfam" id="PF10520"/>
    </source>
</evidence>
<organism evidence="8 9">
    <name type="scientific">Trichogramma brassicae</name>
    <dbReference type="NCBI Taxonomy" id="86971"/>
    <lineage>
        <taxon>Eukaryota</taxon>
        <taxon>Metazoa</taxon>
        <taxon>Ecdysozoa</taxon>
        <taxon>Arthropoda</taxon>
        <taxon>Hexapoda</taxon>
        <taxon>Insecta</taxon>
        <taxon>Pterygota</taxon>
        <taxon>Neoptera</taxon>
        <taxon>Endopterygota</taxon>
        <taxon>Hymenoptera</taxon>
        <taxon>Apocrita</taxon>
        <taxon>Proctotrupomorpha</taxon>
        <taxon>Chalcidoidea</taxon>
        <taxon>Trichogrammatidae</taxon>
        <taxon>Trichogramma</taxon>
    </lineage>
</organism>
<evidence type="ECO:0000313" key="9">
    <source>
        <dbReference type="Proteomes" id="UP000479190"/>
    </source>
</evidence>
<feature type="region of interest" description="Disordered" evidence="6">
    <location>
        <begin position="52"/>
        <end position="86"/>
    </location>
</feature>
<evidence type="ECO:0000256" key="6">
    <source>
        <dbReference type="SAM" id="MobiDB-lite"/>
    </source>
</evidence>
<dbReference type="AlphaFoldDB" id="A0A6H5HXN2"/>
<dbReference type="Pfam" id="PF10520">
    <property type="entry name" value="Lipid_desat"/>
    <property type="match status" value="1"/>
</dbReference>
<comment type="similarity">
    <text evidence="2">Belongs to the fatty acid desaturase CarF family.</text>
</comment>
<sequence>MDSTAIPHLGQAGTSSPVPQHLGQAATAACNLATNFLAPVKTERQIYENSMLEDDPNANNSQCPVVKEDQQQQQQQQQPRWGPNHRGAQELAGLYSRGKRIQEVICLGVCCALMSCDFLFILLRVKLDNLSTILLAAFCGVVTADFVSGLAHWCADTWGSVELPIIGKNFLRPFREHHIDPTSITRHDFVETNGDTFAVTIPVLCKLTWDLLSLPEADLQRRFFWICFWYELAIFVAMTNQIHKWSHTYFGLPWYVVWLQEHRVILPRRHHRVHHVAPHETYFCITTGWLNWPLEKLQFWYLLECCIERLTGCRPRADDMKWAQKRS</sequence>
<dbReference type="PANTHER" id="PTHR48177:SF1">
    <property type="entry name" value="PLASMANYLETHANOLAMINE DESATURASE 1"/>
    <property type="match status" value="1"/>
</dbReference>